<evidence type="ECO:0000313" key="3">
    <source>
        <dbReference type="Proteomes" id="UP000001726"/>
    </source>
</evidence>
<dbReference type="KEGG" id="eta:ETA_28840"/>
<organism evidence="2 3">
    <name type="scientific">Erwinia tasmaniensis (strain DSM 17950 / CFBP 7177 / CIP 109463 / NCPPB 4357 / Et1/99)</name>
    <dbReference type="NCBI Taxonomy" id="465817"/>
    <lineage>
        <taxon>Bacteria</taxon>
        <taxon>Pseudomonadati</taxon>
        <taxon>Pseudomonadota</taxon>
        <taxon>Gammaproteobacteria</taxon>
        <taxon>Enterobacterales</taxon>
        <taxon>Erwiniaceae</taxon>
        <taxon>Erwinia</taxon>
    </lineage>
</organism>
<evidence type="ECO:0000313" key="2">
    <source>
        <dbReference type="EMBL" id="CAO97930.1"/>
    </source>
</evidence>
<dbReference type="STRING" id="465817.ETA_28840"/>
<keyword evidence="3" id="KW-1185">Reference proteome</keyword>
<protein>
    <submittedName>
        <fullName evidence="2">Uncharacterized protein</fullName>
    </submittedName>
</protein>
<keyword evidence="1" id="KW-0472">Membrane</keyword>
<keyword evidence="1" id="KW-0812">Transmembrane</keyword>
<dbReference type="OrthoDB" id="6520330at2"/>
<evidence type="ECO:0000256" key="1">
    <source>
        <dbReference type="SAM" id="Phobius"/>
    </source>
</evidence>
<gene>
    <name evidence="2" type="ordered locus">ETA_28840</name>
</gene>
<dbReference type="EMBL" id="CU468135">
    <property type="protein sequence ID" value="CAO97930.1"/>
    <property type="molecule type" value="Genomic_DNA"/>
</dbReference>
<dbReference type="HOGENOM" id="CLU_198184_0_0_6"/>
<reference evidence="2 3" key="1">
    <citation type="journal article" date="2008" name="Environ. Microbiol.">
        <title>The genome of Erwinia tasmaniensis strain Et1/99, a non-pathogenic bacterium in the genus Erwinia.</title>
        <authorList>
            <person name="Kube M."/>
            <person name="Migdoll A.M."/>
            <person name="Mueller I."/>
            <person name="Kuhl H."/>
            <person name="Beck A."/>
            <person name="Reinhardt R."/>
            <person name="Geider K."/>
        </authorList>
    </citation>
    <scope>NUCLEOTIDE SEQUENCE [LARGE SCALE GENOMIC DNA]</scope>
    <source>
        <strain evidence="3">DSM 17950 / CFBP 7177 / CIP 109463 / NCPPB 4357 / Et1/99</strain>
    </source>
</reference>
<keyword evidence="1" id="KW-1133">Transmembrane helix</keyword>
<feature type="transmembrane region" description="Helical" evidence="1">
    <location>
        <begin position="6"/>
        <end position="30"/>
    </location>
</feature>
<dbReference type="AlphaFoldDB" id="B2VL08"/>
<name>B2VL08_ERWT9</name>
<accession>B2VL08</accession>
<dbReference type="eggNOG" id="ENOG5031M3W">
    <property type="taxonomic scope" value="Bacteria"/>
</dbReference>
<sequence>MKISTRTTWIALFIFCLLVWALIIISLVCVSNRDEKKLQQPAQQDANKLVKKLKRLDLNEKQKQFIDSLIVSDEKKQ</sequence>
<dbReference type="Proteomes" id="UP000001726">
    <property type="component" value="Chromosome"/>
</dbReference>
<proteinExistence type="predicted"/>
<dbReference type="RefSeq" id="WP_012442585.1">
    <property type="nucleotide sequence ID" value="NC_010694.1"/>
</dbReference>